<sequence length="237" mass="27076">MGVNDDHDQELESLDTLSLTDFPLTDDGDSSFQDHHPRNTPSEDLFEFFDGGFGHYSEEHRMSHAEDIIFAGKLIPINDIQPQHEIPRTQNQTRKQKQIHRRRRSESMRELKSTTNNPTVSRLVRNSHSLDYKKLNRNSKFNYEPTAEIHRNFLGNKTTSSRWSDLMFGSVKVPTEMDLRDIRSRQIIQNTSKSLFPSVDGGDGYSVNRIGDHRKTSWGVLGILSCKSSGSVAVTMP</sequence>
<evidence type="ECO:0000313" key="2">
    <source>
        <dbReference type="Proteomes" id="UP001055879"/>
    </source>
</evidence>
<reference evidence="1 2" key="2">
    <citation type="journal article" date="2022" name="Mol. Ecol. Resour.">
        <title>The genomes of chicory, endive, great burdock and yacon provide insights into Asteraceae paleo-polyploidization history and plant inulin production.</title>
        <authorList>
            <person name="Fan W."/>
            <person name="Wang S."/>
            <person name="Wang H."/>
            <person name="Wang A."/>
            <person name="Jiang F."/>
            <person name="Liu H."/>
            <person name="Zhao H."/>
            <person name="Xu D."/>
            <person name="Zhang Y."/>
        </authorList>
    </citation>
    <scope>NUCLEOTIDE SEQUENCE [LARGE SCALE GENOMIC DNA]</scope>
    <source>
        <strain evidence="2">cv. Niubang</strain>
    </source>
</reference>
<dbReference type="Proteomes" id="UP001055879">
    <property type="component" value="Linkage Group LG07"/>
</dbReference>
<keyword evidence="2" id="KW-1185">Reference proteome</keyword>
<proteinExistence type="predicted"/>
<dbReference type="EMBL" id="CM042053">
    <property type="protein sequence ID" value="KAI3715157.1"/>
    <property type="molecule type" value="Genomic_DNA"/>
</dbReference>
<name>A0ACB9AYB9_ARCLA</name>
<accession>A0ACB9AYB9</accession>
<evidence type="ECO:0000313" key="1">
    <source>
        <dbReference type="EMBL" id="KAI3715157.1"/>
    </source>
</evidence>
<gene>
    <name evidence="1" type="ORF">L6452_22127</name>
</gene>
<organism evidence="1 2">
    <name type="scientific">Arctium lappa</name>
    <name type="common">Greater burdock</name>
    <name type="synonym">Lappa major</name>
    <dbReference type="NCBI Taxonomy" id="4217"/>
    <lineage>
        <taxon>Eukaryota</taxon>
        <taxon>Viridiplantae</taxon>
        <taxon>Streptophyta</taxon>
        <taxon>Embryophyta</taxon>
        <taxon>Tracheophyta</taxon>
        <taxon>Spermatophyta</taxon>
        <taxon>Magnoliopsida</taxon>
        <taxon>eudicotyledons</taxon>
        <taxon>Gunneridae</taxon>
        <taxon>Pentapetalae</taxon>
        <taxon>asterids</taxon>
        <taxon>campanulids</taxon>
        <taxon>Asterales</taxon>
        <taxon>Asteraceae</taxon>
        <taxon>Carduoideae</taxon>
        <taxon>Cardueae</taxon>
        <taxon>Arctiinae</taxon>
        <taxon>Arctium</taxon>
    </lineage>
</organism>
<comment type="caution">
    <text evidence="1">The sequence shown here is derived from an EMBL/GenBank/DDBJ whole genome shotgun (WGS) entry which is preliminary data.</text>
</comment>
<reference evidence="2" key="1">
    <citation type="journal article" date="2022" name="Mol. Ecol. Resour.">
        <title>The genomes of chicory, endive, great burdock and yacon provide insights into Asteraceae palaeo-polyploidization history and plant inulin production.</title>
        <authorList>
            <person name="Fan W."/>
            <person name="Wang S."/>
            <person name="Wang H."/>
            <person name="Wang A."/>
            <person name="Jiang F."/>
            <person name="Liu H."/>
            <person name="Zhao H."/>
            <person name="Xu D."/>
            <person name="Zhang Y."/>
        </authorList>
    </citation>
    <scope>NUCLEOTIDE SEQUENCE [LARGE SCALE GENOMIC DNA]</scope>
    <source>
        <strain evidence="2">cv. Niubang</strain>
    </source>
</reference>
<protein>
    <submittedName>
        <fullName evidence="1">Uncharacterized protein</fullName>
    </submittedName>
</protein>